<proteinExistence type="predicted"/>
<reference evidence="1 2" key="1">
    <citation type="submission" date="2019-09" db="EMBL/GenBank/DDBJ databases">
        <authorList>
            <person name="Chandra G."/>
            <person name="Truman W A."/>
        </authorList>
    </citation>
    <scope>NUCLEOTIDE SEQUENCE [LARGE SCALE GENOMIC DNA]</scope>
    <source>
        <strain evidence="1">PS880</strain>
    </source>
</reference>
<evidence type="ECO:0000313" key="1">
    <source>
        <dbReference type="EMBL" id="VVP57279.1"/>
    </source>
</evidence>
<dbReference type="Proteomes" id="UP000375525">
    <property type="component" value="Unassembled WGS sequence"/>
</dbReference>
<gene>
    <name evidence="1" type="ORF">PS880_05797</name>
</gene>
<organism evidence="1 2">
    <name type="scientific">Pseudomonas fluorescens</name>
    <dbReference type="NCBI Taxonomy" id="294"/>
    <lineage>
        <taxon>Bacteria</taxon>
        <taxon>Pseudomonadati</taxon>
        <taxon>Pseudomonadota</taxon>
        <taxon>Gammaproteobacteria</taxon>
        <taxon>Pseudomonadales</taxon>
        <taxon>Pseudomonadaceae</taxon>
        <taxon>Pseudomonas</taxon>
    </lineage>
</organism>
<protein>
    <submittedName>
        <fullName evidence="1">Uncharacterized protein</fullName>
    </submittedName>
</protein>
<dbReference type="EMBL" id="CABVIH010000040">
    <property type="protein sequence ID" value="VVP57279.1"/>
    <property type="molecule type" value="Genomic_DNA"/>
</dbReference>
<name>A0A5E7Q6G3_PSEFL</name>
<accession>A0A5E7Q6G3</accession>
<dbReference type="AlphaFoldDB" id="A0A5E7Q6G3"/>
<sequence length="94" mass="10326">MAAGLSIEAYEEAETTEVAKLINALDMANNEAEVEAVIDTHAAQLEAKHAATDAELKNQGGQVFLEQDRKQQRITTDIKQEIKRTEKAVIKACD</sequence>
<evidence type="ECO:0000313" key="2">
    <source>
        <dbReference type="Proteomes" id="UP000375525"/>
    </source>
</evidence>